<dbReference type="EMBL" id="BDEQ01000001">
    <property type="protein sequence ID" value="GAT94650.1"/>
    <property type="molecule type" value="Genomic_DNA"/>
</dbReference>
<comment type="cofactor">
    <cofactor evidence="12">
        <name>a divalent metal cation</name>
        <dbReference type="ChEBI" id="CHEBI:60240"/>
    </cofactor>
    <text evidence="12">Binds 1 divalent metal cation per subunit.</text>
</comment>
<evidence type="ECO:0000256" key="8">
    <source>
        <dbReference type="ARBA" id="ARBA00022723"/>
    </source>
</evidence>
<evidence type="ECO:0000256" key="4">
    <source>
        <dbReference type="ARBA" id="ARBA00001947"/>
    </source>
</evidence>
<keyword evidence="9 10" id="KW-0413">Isomerase</keyword>
<feature type="active site" description="Proton donor" evidence="11">
    <location>
        <position position="175"/>
    </location>
</feature>
<comment type="caution">
    <text evidence="14">The sequence shown here is derived from an EMBL/GenBank/DDBJ whole genome shotgun (WGS) entry which is preliminary data.</text>
</comment>
<dbReference type="SUPFAM" id="SSF51366">
    <property type="entry name" value="Ribulose-phoshate binding barrel"/>
    <property type="match status" value="1"/>
</dbReference>
<accession>A0A5K1VRT3</accession>
<dbReference type="GO" id="GO:0006098">
    <property type="term" value="P:pentose-phosphate shunt"/>
    <property type="evidence" value="ECO:0007669"/>
    <property type="project" value="InterPro"/>
</dbReference>
<organism evidence="14 15">
    <name type="scientific">Entamoeba histolytica</name>
    <dbReference type="NCBI Taxonomy" id="5759"/>
    <lineage>
        <taxon>Eukaryota</taxon>
        <taxon>Amoebozoa</taxon>
        <taxon>Evosea</taxon>
        <taxon>Archamoebae</taxon>
        <taxon>Mastigamoebida</taxon>
        <taxon>Entamoebidae</taxon>
        <taxon>Entamoeba</taxon>
    </lineage>
</organism>
<comment type="cofactor">
    <cofactor evidence="3">
        <name>Co(2+)</name>
        <dbReference type="ChEBI" id="CHEBI:48828"/>
    </cofactor>
</comment>
<dbReference type="InterPro" id="IPR026019">
    <property type="entry name" value="Ribul_P_3_epim"/>
</dbReference>
<reference evidence="14 15" key="1">
    <citation type="submission" date="2016-05" db="EMBL/GenBank/DDBJ databases">
        <title>First whole genome sequencing of Entamoeba histolytica HM1:IMSS-clone-6.</title>
        <authorList>
            <person name="Mukherjee Avik.K."/>
            <person name="Izumyama S."/>
            <person name="Nakada-Tsukui K."/>
            <person name="Nozaki T."/>
        </authorList>
    </citation>
    <scope>NUCLEOTIDE SEQUENCE [LARGE SCALE GENOMIC DNA]</scope>
    <source>
        <strain evidence="14 15">HM1:IMSS clone 6</strain>
    </source>
</reference>
<dbReference type="FunFam" id="3.20.20.70:FF:000171">
    <property type="entry name" value="Ribulose-phosphate 3-epimerase"/>
    <property type="match status" value="1"/>
</dbReference>
<evidence type="ECO:0000256" key="1">
    <source>
        <dbReference type="ARBA" id="ARBA00001782"/>
    </source>
</evidence>
<keyword evidence="8 12" id="KW-0479">Metal-binding</keyword>
<comment type="similarity">
    <text evidence="6 10">Belongs to the ribulose-phosphate 3-epimerase family.</text>
</comment>
<feature type="binding site" evidence="12">
    <location>
        <position position="67"/>
    </location>
    <ligand>
        <name>a divalent metal cation</name>
        <dbReference type="ChEBI" id="CHEBI:60240"/>
    </ligand>
</feature>
<dbReference type="NCBIfam" id="TIGR01163">
    <property type="entry name" value="rpe"/>
    <property type="match status" value="1"/>
</dbReference>
<dbReference type="InterPro" id="IPR013785">
    <property type="entry name" value="Aldolase_TIM"/>
</dbReference>
<evidence type="ECO:0000256" key="9">
    <source>
        <dbReference type="ARBA" id="ARBA00023235"/>
    </source>
</evidence>
<dbReference type="PROSITE" id="PS01086">
    <property type="entry name" value="RIBUL_P_3_EPIMER_2"/>
    <property type="match status" value="1"/>
</dbReference>
<dbReference type="NCBIfam" id="NF004076">
    <property type="entry name" value="PRK05581.1-4"/>
    <property type="match status" value="1"/>
</dbReference>
<comment type="cofactor">
    <cofactor evidence="2">
        <name>Mn(2+)</name>
        <dbReference type="ChEBI" id="CHEBI:29035"/>
    </cofactor>
</comment>
<dbReference type="VEuPathDB" id="AmoebaDB:EHI8A_026480"/>
<protein>
    <recommendedName>
        <fullName evidence="7 10">Ribulose-phosphate 3-epimerase</fullName>
        <ecNumber evidence="7 10">5.1.3.1</ecNumber>
    </recommendedName>
</protein>
<proteinExistence type="inferred from homology"/>
<dbReference type="VEuPathDB" id="AmoebaDB:EHI5A_045010"/>
<dbReference type="EC" id="5.1.3.1" evidence="7 10"/>
<dbReference type="InterPro" id="IPR000056">
    <property type="entry name" value="Ribul_P_3_epim-like"/>
</dbReference>
<comment type="cofactor">
    <cofactor evidence="5">
        <name>Fe(2+)</name>
        <dbReference type="ChEBI" id="CHEBI:29033"/>
    </cofactor>
</comment>
<feature type="binding site" evidence="13">
    <location>
        <position position="8"/>
    </location>
    <ligand>
        <name>substrate</name>
    </ligand>
</feature>
<dbReference type="PROSITE" id="PS01085">
    <property type="entry name" value="RIBUL_P_3_EPIMER_1"/>
    <property type="match status" value="1"/>
</dbReference>
<gene>
    <name evidence="14" type="ORF">CL6EHI_006900</name>
</gene>
<evidence type="ECO:0000256" key="6">
    <source>
        <dbReference type="ARBA" id="ARBA00009541"/>
    </source>
</evidence>
<feature type="binding site" evidence="13">
    <location>
        <begin position="146"/>
        <end position="149"/>
    </location>
    <ligand>
        <name>substrate</name>
    </ligand>
</feature>
<feature type="binding site" evidence="12">
    <location>
        <position position="175"/>
    </location>
    <ligand>
        <name>a divalent metal cation</name>
        <dbReference type="ChEBI" id="CHEBI:60240"/>
    </ligand>
</feature>
<dbReference type="GO" id="GO:0005975">
    <property type="term" value="P:carbohydrate metabolic process"/>
    <property type="evidence" value="ECO:0007669"/>
    <property type="project" value="InterPro"/>
</dbReference>
<evidence type="ECO:0000256" key="7">
    <source>
        <dbReference type="ARBA" id="ARBA00013188"/>
    </source>
</evidence>
<dbReference type="Gene3D" id="3.20.20.70">
    <property type="entry name" value="Aldolase class I"/>
    <property type="match status" value="1"/>
</dbReference>
<feature type="binding site" evidence="13">
    <location>
        <position position="67"/>
    </location>
    <ligand>
        <name>substrate</name>
    </ligand>
</feature>
<dbReference type="Proteomes" id="UP000078387">
    <property type="component" value="Unassembled WGS sequence"/>
</dbReference>
<keyword evidence="12" id="KW-0170">Cobalt</keyword>
<evidence type="ECO:0000256" key="11">
    <source>
        <dbReference type="PIRSR" id="PIRSR001461-1"/>
    </source>
</evidence>
<dbReference type="InterPro" id="IPR011060">
    <property type="entry name" value="RibuloseP-bd_barrel"/>
</dbReference>
<keyword evidence="10" id="KW-0119">Carbohydrate metabolism</keyword>
<comment type="catalytic activity">
    <reaction evidence="1 10">
        <text>D-ribulose 5-phosphate = D-xylulose 5-phosphate</text>
        <dbReference type="Rhea" id="RHEA:13677"/>
        <dbReference type="ChEBI" id="CHEBI:57737"/>
        <dbReference type="ChEBI" id="CHEBI:58121"/>
        <dbReference type="EC" id="5.1.3.1"/>
    </reaction>
</comment>
<keyword evidence="12" id="KW-0464">Manganese</keyword>
<evidence type="ECO:0000256" key="3">
    <source>
        <dbReference type="ARBA" id="ARBA00001941"/>
    </source>
</evidence>
<dbReference type="GO" id="GO:0004750">
    <property type="term" value="F:D-ribulose-phosphate 3-epimerase activity"/>
    <property type="evidence" value="ECO:0007669"/>
    <property type="project" value="UniProtKB-EC"/>
</dbReference>
<keyword evidence="12" id="KW-0862">Zinc</keyword>
<evidence type="ECO:0000256" key="12">
    <source>
        <dbReference type="PIRSR" id="PIRSR001461-2"/>
    </source>
</evidence>
<dbReference type="CDD" id="cd00429">
    <property type="entry name" value="RPE"/>
    <property type="match status" value="1"/>
</dbReference>
<feature type="binding site" evidence="12">
    <location>
        <position position="33"/>
    </location>
    <ligand>
        <name>a divalent metal cation</name>
        <dbReference type="ChEBI" id="CHEBI:60240"/>
    </ligand>
</feature>
<evidence type="ECO:0000256" key="5">
    <source>
        <dbReference type="ARBA" id="ARBA00001954"/>
    </source>
</evidence>
<evidence type="ECO:0000313" key="14">
    <source>
        <dbReference type="EMBL" id="GAT94650.1"/>
    </source>
</evidence>
<dbReference type="PIRSF" id="PIRSF001461">
    <property type="entry name" value="RPE"/>
    <property type="match status" value="1"/>
</dbReference>
<comment type="cofactor">
    <cofactor evidence="4">
        <name>Zn(2+)</name>
        <dbReference type="ChEBI" id="CHEBI:29105"/>
    </cofactor>
</comment>
<dbReference type="GO" id="GO:0046872">
    <property type="term" value="F:metal ion binding"/>
    <property type="evidence" value="ECO:0007669"/>
    <property type="project" value="UniProtKB-KW"/>
</dbReference>
<feature type="active site" description="Proton acceptor" evidence="11">
    <location>
        <position position="35"/>
    </location>
</feature>
<evidence type="ECO:0000256" key="10">
    <source>
        <dbReference type="PIRNR" id="PIRNR001461"/>
    </source>
</evidence>
<feature type="binding site" evidence="13">
    <location>
        <begin position="197"/>
        <end position="198"/>
    </location>
    <ligand>
        <name>substrate</name>
    </ligand>
</feature>
<dbReference type="VEuPathDB" id="AmoebaDB:EHI_006900"/>
<dbReference type="VEuPathDB" id="AmoebaDB:EHI7A_043750"/>
<feature type="binding site" evidence="12">
    <location>
        <position position="35"/>
    </location>
    <ligand>
        <name>a divalent metal cation</name>
        <dbReference type="ChEBI" id="CHEBI:60240"/>
    </ligand>
</feature>
<dbReference type="Pfam" id="PF00834">
    <property type="entry name" value="Ribul_P_3_epim"/>
    <property type="match status" value="1"/>
</dbReference>
<evidence type="ECO:0000256" key="13">
    <source>
        <dbReference type="PIRSR" id="PIRSR001461-3"/>
    </source>
</evidence>
<dbReference type="VEuPathDB" id="AmoebaDB:KM1_063090"/>
<evidence type="ECO:0000313" key="15">
    <source>
        <dbReference type="Proteomes" id="UP000078387"/>
    </source>
</evidence>
<evidence type="ECO:0000256" key="2">
    <source>
        <dbReference type="ARBA" id="ARBA00001936"/>
    </source>
</evidence>
<dbReference type="OMA" id="CHLMIED"/>
<name>A0A5K1VRT3_ENTHI</name>
<dbReference type="HAMAP" id="MF_02227">
    <property type="entry name" value="RPE"/>
    <property type="match status" value="1"/>
</dbReference>
<dbReference type="PANTHER" id="PTHR11749">
    <property type="entry name" value="RIBULOSE-5-PHOSPHATE-3-EPIMERASE"/>
    <property type="match status" value="1"/>
</dbReference>
<feature type="binding site" evidence="13">
    <location>
        <position position="177"/>
    </location>
    <ligand>
        <name>substrate</name>
    </ligand>
</feature>
<sequence>MSSIICPSLLSCDFSHMADEANAVLQAGADELHVDVMDGHFVPNLTLGAPIVKCLHNAIPKAFLDCHLMIENPKRWVMDYVNAGASLVTFHIEAVSSIDEAKEIIDMVHSKGVKVGISIKPKTQVKVIEDIIDKVDRVLIMTVEPGFGGQSFMQDMMPKVKEVREKWPLKDIQVDGGISDKTVRIAKDAGATSFVAGSYVFKEKDYSKPIHLLKTL</sequence>
<dbReference type="AlphaFoldDB" id="A0A5K1VRT3"/>